<dbReference type="InterPro" id="IPR017871">
    <property type="entry name" value="ABC_transporter-like_CS"/>
</dbReference>
<dbReference type="GO" id="GO:0005524">
    <property type="term" value="F:ATP binding"/>
    <property type="evidence" value="ECO:0007669"/>
    <property type="project" value="UniProtKB-KW"/>
</dbReference>
<evidence type="ECO:0000313" key="8">
    <source>
        <dbReference type="EMBL" id="MBK9295683.1"/>
    </source>
</evidence>
<feature type="domain" description="ABC transporter" evidence="6">
    <location>
        <begin position="13"/>
        <end position="249"/>
    </location>
</feature>
<dbReference type="PROSITE" id="PS51866">
    <property type="entry name" value="MOP"/>
    <property type="match status" value="1"/>
</dbReference>
<dbReference type="InterPro" id="IPR003593">
    <property type="entry name" value="AAA+_ATPase"/>
</dbReference>
<dbReference type="PANTHER" id="PTHR42781">
    <property type="entry name" value="SPERMIDINE/PUTRESCINE IMPORT ATP-BINDING PROTEIN POTA"/>
    <property type="match status" value="1"/>
</dbReference>
<keyword evidence="4 8" id="KW-0067">ATP-binding</keyword>
<keyword evidence="3" id="KW-0547">Nucleotide-binding</keyword>
<organism evidence="8 9">
    <name type="scientific">Candidatus Neomicrothrix subdominans</name>
    <dbReference type="NCBI Taxonomy" id="2954438"/>
    <lineage>
        <taxon>Bacteria</taxon>
        <taxon>Bacillati</taxon>
        <taxon>Actinomycetota</taxon>
        <taxon>Acidimicrobiia</taxon>
        <taxon>Acidimicrobiales</taxon>
        <taxon>Microthrixaceae</taxon>
        <taxon>Candidatus Neomicrothrix</taxon>
    </lineage>
</organism>
<dbReference type="SUPFAM" id="SSF52540">
    <property type="entry name" value="P-loop containing nucleoside triphosphate hydrolases"/>
    <property type="match status" value="1"/>
</dbReference>
<evidence type="ECO:0000256" key="3">
    <source>
        <dbReference type="ARBA" id="ARBA00022741"/>
    </source>
</evidence>
<evidence type="ECO:0000259" key="7">
    <source>
        <dbReference type="PROSITE" id="PS51866"/>
    </source>
</evidence>
<dbReference type="AlphaFoldDB" id="A0A936N8Q1"/>
<dbReference type="PROSITE" id="PS00211">
    <property type="entry name" value="ABC_TRANSPORTER_1"/>
    <property type="match status" value="1"/>
</dbReference>
<evidence type="ECO:0000256" key="1">
    <source>
        <dbReference type="ARBA" id="ARBA00022448"/>
    </source>
</evidence>
<evidence type="ECO:0000256" key="4">
    <source>
        <dbReference type="ARBA" id="ARBA00022840"/>
    </source>
</evidence>
<keyword evidence="1" id="KW-0813">Transport</keyword>
<dbReference type="SMART" id="SM00382">
    <property type="entry name" value="AAA"/>
    <property type="match status" value="1"/>
</dbReference>
<feature type="domain" description="Mop" evidence="7">
    <location>
        <begin position="306"/>
        <end position="370"/>
    </location>
</feature>
<dbReference type="InterPro" id="IPR004606">
    <property type="entry name" value="Mop_domain"/>
</dbReference>
<dbReference type="Gene3D" id="2.40.50.100">
    <property type="match status" value="1"/>
</dbReference>
<dbReference type="InterPro" id="IPR050093">
    <property type="entry name" value="ABC_SmlMolc_Importer"/>
</dbReference>
<dbReference type="Proteomes" id="UP000727993">
    <property type="component" value="Unassembled WGS sequence"/>
</dbReference>
<dbReference type="InterPro" id="IPR027417">
    <property type="entry name" value="P-loop_NTPase"/>
</dbReference>
<dbReference type="Gene3D" id="3.40.50.300">
    <property type="entry name" value="P-loop containing nucleotide triphosphate hydrolases"/>
    <property type="match status" value="1"/>
</dbReference>
<protein>
    <submittedName>
        <fullName evidence="8">ABC transporter ATP-binding protein</fullName>
    </submittedName>
</protein>
<sequence length="371" mass="38841">MGPVTRLAVDRGVGLRARIVVRRSDAFVLDVDLTIDPGSTTALLGPNGSGKSTTVDALAGILPLDAGRIELAGRVVDDPGSGVFVPSEDRRLGVVFQRGLLFDHLDVTANIAFGPRSSGRPRKEADAIARRWIDTLDLGELAHRLPGELSGGQAQRVALARALATEPDLLMLDEPLAALDISTRTKLRRTLAGHLERYDGPRLLITHDPTDAFLLADHLYILEGGVITQSGSVEDVRRRPATPYVAALAGLNLLSGTNSGGTVDLDDQPGQTLISADTVTNGPVLVTIHPNAIALHPAGDGAPAPEGSPRNRWTTTIVTIEPLGDITRITLGGPIPLFADVTPAATAALGLAPGGRVWVSIKATEVALNPA</sequence>
<dbReference type="InterPro" id="IPR005116">
    <property type="entry name" value="Transp-assoc_OB_typ1"/>
</dbReference>
<evidence type="ECO:0000259" key="6">
    <source>
        <dbReference type="PROSITE" id="PS50893"/>
    </source>
</evidence>
<accession>A0A936N8Q1</accession>
<evidence type="ECO:0000256" key="5">
    <source>
        <dbReference type="PROSITE-ProRule" id="PRU01213"/>
    </source>
</evidence>
<keyword evidence="2 5" id="KW-0500">Molybdenum</keyword>
<dbReference type="SUPFAM" id="SSF50331">
    <property type="entry name" value="MOP-like"/>
    <property type="match status" value="1"/>
</dbReference>
<reference evidence="8 9" key="1">
    <citation type="submission" date="2020-10" db="EMBL/GenBank/DDBJ databases">
        <title>Connecting structure to function with the recovery of over 1000 high-quality activated sludge metagenome-assembled genomes encoding full-length rRNA genes using long-read sequencing.</title>
        <authorList>
            <person name="Singleton C.M."/>
            <person name="Petriglieri F."/>
            <person name="Kristensen J.M."/>
            <person name="Kirkegaard R.H."/>
            <person name="Michaelsen T.Y."/>
            <person name="Andersen M.H."/>
            <person name="Karst S.M."/>
            <person name="Dueholm M.S."/>
            <person name="Nielsen P.H."/>
            <person name="Albertsen M."/>
        </authorList>
    </citation>
    <scope>NUCLEOTIDE SEQUENCE [LARGE SCALE GENOMIC DNA]</scope>
    <source>
        <strain evidence="8">Lyne_18-Q3-R50-59_MAXAC.006</strain>
    </source>
</reference>
<dbReference type="InterPro" id="IPR008995">
    <property type="entry name" value="Mo/tungstate-bd_C_term_dom"/>
</dbReference>
<dbReference type="PROSITE" id="PS50893">
    <property type="entry name" value="ABC_TRANSPORTER_2"/>
    <property type="match status" value="1"/>
</dbReference>
<gene>
    <name evidence="8" type="ORF">IPN02_02160</name>
</gene>
<dbReference type="InterPro" id="IPR003439">
    <property type="entry name" value="ABC_transporter-like_ATP-bd"/>
</dbReference>
<evidence type="ECO:0000313" key="9">
    <source>
        <dbReference type="Proteomes" id="UP000727993"/>
    </source>
</evidence>
<dbReference type="Pfam" id="PF03459">
    <property type="entry name" value="TOBE"/>
    <property type="match status" value="1"/>
</dbReference>
<comment type="caution">
    <text evidence="8">The sequence shown here is derived from an EMBL/GenBank/DDBJ whole genome shotgun (WGS) entry which is preliminary data.</text>
</comment>
<name>A0A936N8Q1_9ACTN</name>
<dbReference type="PANTHER" id="PTHR42781:SF4">
    <property type="entry name" value="SPERMIDINE_PUTRESCINE IMPORT ATP-BINDING PROTEIN POTA"/>
    <property type="match status" value="1"/>
</dbReference>
<dbReference type="Pfam" id="PF00005">
    <property type="entry name" value="ABC_tran"/>
    <property type="match status" value="1"/>
</dbReference>
<dbReference type="GO" id="GO:0015689">
    <property type="term" value="P:molybdate ion transport"/>
    <property type="evidence" value="ECO:0007669"/>
    <property type="project" value="InterPro"/>
</dbReference>
<dbReference type="GO" id="GO:0016887">
    <property type="term" value="F:ATP hydrolysis activity"/>
    <property type="evidence" value="ECO:0007669"/>
    <property type="project" value="InterPro"/>
</dbReference>
<evidence type="ECO:0000256" key="2">
    <source>
        <dbReference type="ARBA" id="ARBA00022505"/>
    </source>
</evidence>
<dbReference type="EMBL" id="JADJZA010000001">
    <property type="protein sequence ID" value="MBK9295683.1"/>
    <property type="molecule type" value="Genomic_DNA"/>
</dbReference>
<proteinExistence type="predicted"/>